<dbReference type="RefSeq" id="WP_024633674.1">
    <property type="nucleotide sequence ID" value="NZ_JABMCB010000154.1"/>
</dbReference>
<comment type="caution">
    <text evidence="2">The sequence shown here is derived from an EMBL/GenBank/DDBJ whole genome shotgun (WGS) entry which is preliminary data.</text>
</comment>
<dbReference type="EMBL" id="JABMCB010000154">
    <property type="protein sequence ID" value="NUU74696.1"/>
    <property type="molecule type" value="Genomic_DNA"/>
</dbReference>
<evidence type="ECO:0000256" key="1">
    <source>
        <dbReference type="SAM" id="Phobius"/>
    </source>
</evidence>
<keyword evidence="1" id="KW-0812">Transmembrane</keyword>
<accession>A0A7Y6ETL8</accession>
<feature type="transmembrane region" description="Helical" evidence="1">
    <location>
        <begin position="20"/>
        <end position="41"/>
    </location>
</feature>
<dbReference type="Proteomes" id="UP000526125">
    <property type="component" value="Unassembled WGS sequence"/>
</dbReference>
<proteinExistence type="predicted"/>
<evidence type="ECO:0000313" key="3">
    <source>
        <dbReference type="Proteomes" id="UP000526125"/>
    </source>
</evidence>
<evidence type="ECO:0000313" key="2">
    <source>
        <dbReference type="EMBL" id="NUU74696.1"/>
    </source>
</evidence>
<sequence length="98" mass="11379">MYGRQHLLTYKSNEKTKVIYGLSFFQVGWWILGGYLSLQVINYIPKIPGIGTVGYIPHLIPFVICLAFAHIKHPSTGQDLHRFLMGYVSCRYRKRTFL</sequence>
<dbReference type="AlphaFoldDB" id="A0A7Y6ETL8"/>
<keyword evidence="1" id="KW-1133">Transmembrane helix</keyword>
<name>A0A7Y6ETL8_9BACL</name>
<reference evidence="2 3" key="1">
    <citation type="submission" date="2020-05" db="EMBL/GenBank/DDBJ databases">
        <title>Genome Sequencing of Type Strains.</title>
        <authorList>
            <person name="Lemaire J.F."/>
            <person name="Inderbitzin P."/>
            <person name="Gregorio O.A."/>
            <person name="Collins S.B."/>
            <person name="Wespe N."/>
            <person name="Knight-Connoni V."/>
        </authorList>
    </citation>
    <scope>NUCLEOTIDE SEQUENCE [LARGE SCALE GENOMIC DNA]</scope>
    <source>
        <strain evidence="2 3">LMG 21957</strain>
    </source>
</reference>
<organism evidence="2 3">
    <name type="scientific">Paenibacillus xylanilyticus</name>
    <dbReference type="NCBI Taxonomy" id="248903"/>
    <lineage>
        <taxon>Bacteria</taxon>
        <taxon>Bacillati</taxon>
        <taxon>Bacillota</taxon>
        <taxon>Bacilli</taxon>
        <taxon>Bacillales</taxon>
        <taxon>Paenibacillaceae</taxon>
        <taxon>Paenibacillus</taxon>
    </lineage>
</organism>
<keyword evidence="3" id="KW-1185">Reference proteome</keyword>
<keyword evidence="1" id="KW-0472">Membrane</keyword>
<protein>
    <submittedName>
        <fullName evidence="2">Uncharacterized protein</fullName>
    </submittedName>
</protein>
<gene>
    <name evidence="2" type="ORF">HP552_05500</name>
</gene>
<feature type="transmembrane region" description="Helical" evidence="1">
    <location>
        <begin position="47"/>
        <end position="69"/>
    </location>
</feature>